<dbReference type="InterPro" id="IPR053714">
    <property type="entry name" value="Iso_Racemase_Enz_sf"/>
</dbReference>
<dbReference type="InterPro" id="IPR015942">
    <property type="entry name" value="Asp/Glu/hydantoin_racemase"/>
</dbReference>
<name>A0A0H2M755_VARPD</name>
<dbReference type="RefSeq" id="WP_047783068.1">
    <property type="nucleotide sequence ID" value="NZ_JZWI01000003.1"/>
</dbReference>
<protein>
    <submittedName>
        <fullName evidence="2">Asp/Glu/hydantoin racemase</fullName>
    </submittedName>
</protein>
<reference evidence="2 3" key="1">
    <citation type="submission" date="2015-03" db="EMBL/GenBank/DDBJ databases">
        <title>Genome sequence of Variovorax paradoxus TBEA6.</title>
        <authorList>
            <person name="Poehlein A."/>
            <person name="Schuldes J."/>
            <person name="Wuebbeler J.H."/>
            <person name="Hiessl S."/>
            <person name="Steinbuechel A."/>
            <person name="Daniel R."/>
        </authorList>
    </citation>
    <scope>NUCLEOTIDE SEQUENCE [LARGE SCALE GENOMIC DNA]</scope>
    <source>
        <strain evidence="2 3">TBEA6</strain>
    </source>
</reference>
<dbReference type="AlphaFoldDB" id="A0A0H2M755"/>
<comment type="caution">
    <text evidence="2">The sequence shown here is derived from an EMBL/GenBank/DDBJ whole genome shotgun (WGS) entry which is preliminary data.</text>
</comment>
<keyword evidence="3" id="KW-1185">Reference proteome</keyword>
<evidence type="ECO:0000256" key="1">
    <source>
        <dbReference type="ARBA" id="ARBA00038414"/>
    </source>
</evidence>
<proteinExistence type="inferred from homology"/>
<sequence length="219" mass="22909">MQKTLYVINPNSSQAVTAGIAAAMAPLSRPEGPRIECVTLADGPPGVQTQHDVDRAALSVHRFAQEHRGEAAGFVVACFSDPGLHMLREMKGVPSFGISECAALTALTLGQRFGVIAILQGSIARHWRTWGAMGIAQRVAGEAAIGRTVSELSDQAATLAAMVDAGKRLRDENGADVLVMGCAGMAPFRAPLQEATGLPVVEPTQAAVSMALGRIQLGW</sequence>
<dbReference type="Pfam" id="PF01177">
    <property type="entry name" value="Asp_Glu_race"/>
    <property type="match status" value="1"/>
</dbReference>
<dbReference type="EMBL" id="JZWI01000003">
    <property type="protein sequence ID" value="KLN58289.1"/>
    <property type="molecule type" value="Genomic_DNA"/>
</dbReference>
<dbReference type="Gene3D" id="3.40.50.12500">
    <property type="match status" value="1"/>
</dbReference>
<dbReference type="PANTHER" id="PTHR28047:SF5">
    <property type="entry name" value="PROTEIN DCG1"/>
    <property type="match status" value="1"/>
</dbReference>
<comment type="similarity">
    <text evidence="1">Belongs to the HyuE racemase family.</text>
</comment>
<dbReference type="InterPro" id="IPR052186">
    <property type="entry name" value="Hydantoin_racemase-like"/>
</dbReference>
<accession>A0A0H2M755</accession>
<gene>
    <name evidence="2" type="ORF">VPARA_04000</name>
</gene>
<dbReference type="Proteomes" id="UP000035170">
    <property type="component" value="Unassembled WGS sequence"/>
</dbReference>
<dbReference type="PATRIC" id="fig|34073.19.peg.402"/>
<organism evidence="2 3">
    <name type="scientific">Variovorax paradoxus</name>
    <dbReference type="NCBI Taxonomy" id="34073"/>
    <lineage>
        <taxon>Bacteria</taxon>
        <taxon>Pseudomonadati</taxon>
        <taxon>Pseudomonadota</taxon>
        <taxon>Betaproteobacteria</taxon>
        <taxon>Burkholderiales</taxon>
        <taxon>Comamonadaceae</taxon>
        <taxon>Variovorax</taxon>
    </lineage>
</organism>
<evidence type="ECO:0000313" key="2">
    <source>
        <dbReference type="EMBL" id="KLN58289.1"/>
    </source>
</evidence>
<dbReference type="PANTHER" id="PTHR28047">
    <property type="entry name" value="PROTEIN DCG1"/>
    <property type="match status" value="1"/>
</dbReference>
<evidence type="ECO:0000313" key="3">
    <source>
        <dbReference type="Proteomes" id="UP000035170"/>
    </source>
</evidence>
<dbReference type="GO" id="GO:0047661">
    <property type="term" value="F:amino-acid racemase activity"/>
    <property type="evidence" value="ECO:0007669"/>
    <property type="project" value="InterPro"/>
</dbReference>